<evidence type="ECO:0000256" key="1">
    <source>
        <dbReference type="SAM" id="MobiDB-lite"/>
    </source>
</evidence>
<feature type="region of interest" description="Disordered" evidence="1">
    <location>
        <begin position="488"/>
        <end position="563"/>
    </location>
</feature>
<feature type="compositionally biased region" description="Acidic residues" evidence="1">
    <location>
        <begin position="718"/>
        <end position="729"/>
    </location>
</feature>
<organism evidence="2 3">
    <name type="scientific">Pandoravirus kuranda</name>
    <dbReference type="NCBI Taxonomy" id="3019033"/>
    <lineage>
        <taxon>Viruses</taxon>
        <taxon>Pandoravirus</taxon>
    </lineage>
</organism>
<dbReference type="Proteomes" id="UP001185135">
    <property type="component" value="Segment"/>
</dbReference>
<evidence type="ECO:0000313" key="3">
    <source>
        <dbReference type="Proteomes" id="UP001185135"/>
    </source>
</evidence>
<feature type="compositionally biased region" description="Basic and acidic residues" evidence="1">
    <location>
        <begin position="782"/>
        <end position="799"/>
    </location>
</feature>
<feature type="compositionally biased region" description="Basic and acidic residues" evidence="1">
    <location>
        <begin position="730"/>
        <end position="745"/>
    </location>
</feature>
<feature type="compositionally biased region" description="Acidic residues" evidence="1">
    <location>
        <begin position="692"/>
        <end position="709"/>
    </location>
</feature>
<feature type="compositionally biased region" description="Basic residues" evidence="1">
    <location>
        <begin position="538"/>
        <end position="552"/>
    </location>
</feature>
<proteinExistence type="predicted"/>
<feature type="compositionally biased region" description="Acidic residues" evidence="1">
    <location>
        <begin position="771"/>
        <end position="781"/>
    </location>
</feature>
<feature type="compositionally biased region" description="Acidic residues" evidence="1">
    <location>
        <begin position="492"/>
        <end position="524"/>
    </location>
</feature>
<protein>
    <submittedName>
        <fullName evidence="2">Uncharacterized protein</fullName>
    </submittedName>
</protein>
<name>A0AA95J6P9_9VIRU</name>
<sequence>MEGADRAPRLDDINRMLDSLTTNLQACDRREEDARQRHAAKLAPAGRRRPSHGAGDDVVIEFDAPAFAARPPRADDPMVVLVDPHGAQPNASHVSLMVPPPPLPSKAQPPLYTATGTGASAEAPIIVCAGDLPSDVTNRTRVTPPATYTGVGGREHADGLRAAAVDDMEPWTAPGEWWDTGVRCVFEWLREAFAAALDRDARHILSRSGVSQFYAWPPVNGAEATAGGASAACSLTLMLRPWTPANRPADARRGRGGGPCGIEARRRDAGRDLDALTASAERVIARVEASGSALTDRHAALSEAVRGCAACLRTLLRLAHDETDVLRVHGAATREAAVIATRAVGIAQKWIYARAVERVAHTAERYGTLDDALRCDFAYAQDAVRGQRARFLALWRDLKVRYDAFLADAGLDGADPAAAQAMEALFWRGAGGEPPVDPGSGDDPAVAVAAAAAHERGADPDAFDADALRLLRHYCEHMASVARSMLDRATDDDGDDDGDGGDGDDDDDADCGWDGGDADGDDNDDHMYDKHGTISRQQQRRRRHVNRRRRSTVNRSAVDDAVSSVSSETRRRIAACVAGGDDRARILAEMRRARDQCRDLARQIISRRRERARLLRPVRRRHARRMRRALAGPCARGGDDVRRDADPFDRDGVRGPYRAARHSCYDPYDNKNNNNNNGRGVHRGRDHCATESDGDDHQEEEEENEEDDLFLSSTLSSSDDDDNRDDDGNDIDRSDPRQGVRDARATHRPYGAPAAPRHRAPHGRRDAANNGDDDGDDDGDDKDGHGDGTQAKADRRRLEAAMAADAADARAEAAARKRLAHIEALMAGMAAQAVESGPHAEWTRATARLSDALAEAQDAWRKAAEARASREAVLEEETARCLESVAATARAAHESDVGAVLCQWNERQHGIDRRRAEDLRQIAMARRVADEWLANFERKMVYYHDDVACAEAVSAVSEFRAIMGLHAAARGTLVRLAEFADAYEDLAYAWTLAYKIEYGDDDDGDARNGSGAAAATAMTTAPA</sequence>
<gene>
    <name evidence="2" type="ORF">pkur_cds_481</name>
</gene>
<feature type="region of interest" description="Disordered" evidence="1">
    <location>
        <begin position="430"/>
        <end position="456"/>
    </location>
</feature>
<accession>A0AA95J6P9</accession>
<feature type="region of interest" description="Disordered" evidence="1">
    <location>
        <begin position="630"/>
        <end position="799"/>
    </location>
</feature>
<feature type="compositionally biased region" description="Low complexity" evidence="1">
    <location>
        <begin position="553"/>
        <end position="563"/>
    </location>
</feature>
<feature type="region of interest" description="Disordered" evidence="1">
    <location>
        <begin position="29"/>
        <end position="54"/>
    </location>
</feature>
<dbReference type="EMBL" id="ON887157">
    <property type="protein sequence ID" value="WBR14655.1"/>
    <property type="molecule type" value="Genomic_DNA"/>
</dbReference>
<feature type="compositionally biased region" description="Basic and acidic residues" evidence="1">
    <location>
        <begin position="637"/>
        <end position="653"/>
    </location>
</feature>
<evidence type="ECO:0000313" key="2">
    <source>
        <dbReference type="EMBL" id="WBR14655.1"/>
    </source>
</evidence>
<reference evidence="2" key="1">
    <citation type="submission" date="2022-06" db="EMBL/GenBank/DDBJ databases">
        <authorList>
            <person name="Legendre M."/>
            <person name="Claverie J.-M."/>
            <person name="Alempic J.-M."/>
            <person name="Abergel C."/>
        </authorList>
    </citation>
    <scope>NUCLEOTIDE SEQUENCE</scope>
    <source>
        <strain evidence="2">Kuranda</strain>
    </source>
</reference>